<comment type="similarity">
    <text evidence="7">Belongs to the D-lyxose ketol-isomerase family.</text>
</comment>
<proteinExistence type="inferred from homology"/>
<evidence type="ECO:0000256" key="8">
    <source>
        <dbReference type="ARBA" id="ARBA00044972"/>
    </source>
</evidence>
<organism evidence="9 10">
    <name type="scientific">Pedobacter gandavensis</name>
    <dbReference type="NCBI Taxonomy" id="2679963"/>
    <lineage>
        <taxon>Bacteria</taxon>
        <taxon>Pseudomonadati</taxon>
        <taxon>Bacteroidota</taxon>
        <taxon>Sphingobacteriia</taxon>
        <taxon>Sphingobacteriales</taxon>
        <taxon>Sphingobacteriaceae</taxon>
        <taxon>Pedobacter</taxon>
    </lineage>
</organism>
<dbReference type="InterPro" id="IPR011051">
    <property type="entry name" value="RmlC_Cupin_sf"/>
</dbReference>
<evidence type="ECO:0000256" key="1">
    <source>
        <dbReference type="ARBA" id="ARBA00001936"/>
    </source>
</evidence>
<evidence type="ECO:0000256" key="2">
    <source>
        <dbReference type="ARBA" id="ARBA00022723"/>
    </source>
</evidence>
<dbReference type="Proteomes" id="UP000636110">
    <property type="component" value="Unassembled WGS sequence"/>
</dbReference>
<dbReference type="EMBL" id="WNXC01000001">
    <property type="protein sequence ID" value="MBB2148618.1"/>
    <property type="molecule type" value="Genomic_DNA"/>
</dbReference>
<dbReference type="RefSeq" id="WP_182954768.1">
    <property type="nucleotide sequence ID" value="NZ_WNXC01000001.1"/>
</dbReference>
<dbReference type="GO" id="GO:0016853">
    <property type="term" value="F:isomerase activity"/>
    <property type="evidence" value="ECO:0007669"/>
    <property type="project" value="UniProtKB-KW"/>
</dbReference>
<evidence type="ECO:0000313" key="10">
    <source>
        <dbReference type="Proteomes" id="UP000636110"/>
    </source>
</evidence>
<comment type="caution">
    <text evidence="9">The sequence shown here is derived from an EMBL/GenBank/DDBJ whole genome shotgun (WGS) entry which is preliminary data.</text>
</comment>
<keyword evidence="5" id="KW-0119">Carbohydrate metabolism</keyword>
<dbReference type="InterPro" id="IPR010864">
    <property type="entry name" value="D-lyxose_isomer"/>
</dbReference>
<keyword evidence="4 9" id="KW-0413">Isomerase</keyword>
<dbReference type="Gene3D" id="2.60.120.10">
    <property type="entry name" value="Jelly Rolls"/>
    <property type="match status" value="1"/>
</dbReference>
<sequence length="225" mass="26076">MKRSEINQIIKDALMFFESQHFFLPPWARWSPEEWETKGEECNEIRNNGLGWDLTDFGSGDFNSKGLTLFTIRNGHLEGGKKTYCEKIMLVRNEQVTPAHFHWYKTEDIINRGGGVLCMRLWHSDQNEAPTQDEIWVQMDGITKQVIPGDTIRLQVGESITFEPLLYHSFWAEEGDCIVGEVSTVNDDAKDNRFWEEAGRFPEIEEDVAPAYTLCTEYLKFQKNA</sequence>
<keyword evidence="10" id="KW-1185">Reference proteome</keyword>
<evidence type="ECO:0000256" key="4">
    <source>
        <dbReference type="ARBA" id="ARBA00023235"/>
    </source>
</evidence>
<accession>A0ABR6EVZ5</accession>
<comment type="cofactor">
    <cofactor evidence="1">
        <name>Mn(2+)</name>
        <dbReference type="ChEBI" id="CHEBI:29035"/>
    </cofactor>
</comment>
<evidence type="ECO:0000256" key="7">
    <source>
        <dbReference type="ARBA" id="ARBA00044951"/>
    </source>
</evidence>
<dbReference type="Pfam" id="PF07385">
    <property type="entry name" value="Lyx_isomer"/>
    <property type="match status" value="1"/>
</dbReference>
<dbReference type="SUPFAM" id="SSF51182">
    <property type="entry name" value="RmlC-like cupins"/>
    <property type="match status" value="1"/>
</dbReference>
<evidence type="ECO:0000256" key="3">
    <source>
        <dbReference type="ARBA" id="ARBA00023211"/>
    </source>
</evidence>
<keyword evidence="2" id="KW-0479">Metal-binding</keyword>
<name>A0ABR6EVZ5_9SPHI</name>
<gene>
    <name evidence="9" type="ORF">GM920_06805</name>
</gene>
<evidence type="ECO:0000313" key="9">
    <source>
        <dbReference type="EMBL" id="MBB2148618.1"/>
    </source>
</evidence>
<dbReference type="EC" id="5.3.1.15" evidence="8"/>
<dbReference type="CDD" id="cd20309">
    <property type="entry name" value="cupin_EcSI"/>
    <property type="match status" value="1"/>
</dbReference>
<comment type="catalytic activity">
    <reaction evidence="6">
        <text>D-lyxose = D-xylulose</text>
        <dbReference type="Rhea" id="RHEA:14201"/>
        <dbReference type="ChEBI" id="CHEBI:16789"/>
        <dbReference type="ChEBI" id="CHEBI:17140"/>
        <dbReference type="EC" id="5.3.1.15"/>
    </reaction>
</comment>
<evidence type="ECO:0000256" key="6">
    <source>
        <dbReference type="ARBA" id="ARBA00044907"/>
    </source>
</evidence>
<keyword evidence="3" id="KW-0464">Manganese</keyword>
<dbReference type="InterPro" id="IPR014710">
    <property type="entry name" value="RmlC-like_jellyroll"/>
</dbReference>
<evidence type="ECO:0000256" key="5">
    <source>
        <dbReference type="ARBA" id="ARBA00023277"/>
    </source>
</evidence>
<protein>
    <recommendedName>
        <fullName evidence="8">D-lyxose ketol-isomerase</fullName>
        <ecNumber evidence="8">5.3.1.15</ecNumber>
    </recommendedName>
</protein>
<dbReference type="InterPro" id="IPR047581">
    <property type="entry name" value="EcSI_cupin"/>
</dbReference>
<reference evidence="9 10" key="1">
    <citation type="submission" date="2019-11" db="EMBL/GenBank/DDBJ databases">
        <title>Description of Pedobacter sp. LMG 31462T.</title>
        <authorList>
            <person name="Carlier A."/>
            <person name="Qi S."/>
            <person name="Vandamme P."/>
        </authorList>
    </citation>
    <scope>NUCLEOTIDE SEQUENCE [LARGE SCALE GENOMIC DNA]</scope>
    <source>
        <strain evidence="9 10">LMG 31462</strain>
    </source>
</reference>